<dbReference type="OrthoDB" id="5705574at2"/>
<feature type="chain" id="PRO_5019535052" evidence="1">
    <location>
        <begin position="22"/>
        <end position="393"/>
    </location>
</feature>
<dbReference type="PANTHER" id="PTHR43283">
    <property type="entry name" value="BETA-LACTAMASE-RELATED"/>
    <property type="match status" value="1"/>
</dbReference>
<dbReference type="GO" id="GO:0016787">
    <property type="term" value="F:hydrolase activity"/>
    <property type="evidence" value="ECO:0007669"/>
    <property type="project" value="UniProtKB-KW"/>
</dbReference>
<dbReference type="EMBL" id="RZUL01000002">
    <property type="protein sequence ID" value="RVT41788.1"/>
    <property type="molecule type" value="Genomic_DNA"/>
</dbReference>
<gene>
    <name evidence="3" type="ORF">ENE74_05800</name>
</gene>
<dbReference type="Pfam" id="PF00144">
    <property type="entry name" value="Beta-lactamase"/>
    <property type="match status" value="1"/>
</dbReference>
<dbReference type="InterPro" id="IPR012338">
    <property type="entry name" value="Beta-lactam/transpept-like"/>
</dbReference>
<name>A0A437J8G6_9SPHN</name>
<dbReference type="Gene3D" id="3.40.710.10">
    <property type="entry name" value="DD-peptidase/beta-lactamase superfamily"/>
    <property type="match status" value="1"/>
</dbReference>
<comment type="caution">
    <text evidence="3">The sequence shown here is derived from an EMBL/GenBank/DDBJ whole genome shotgun (WGS) entry which is preliminary data.</text>
</comment>
<dbReference type="InterPro" id="IPR001466">
    <property type="entry name" value="Beta-lactam-related"/>
</dbReference>
<dbReference type="InterPro" id="IPR050789">
    <property type="entry name" value="Diverse_Enzym_Activities"/>
</dbReference>
<evidence type="ECO:0000256" key="1">
    <source>
        <dbReference type="SAM" id="SignalP"/>
    </source>
</evidence>
<evidence type="ECO:0000259" key="2">
    <source>
        <dbReference type="Pfam" id="PF00144"/>
    </source>
</evidence>
<dbReference type="AlphaFoldDB" id="A0A437J8G6"/>
<dbReference type="Proteomes" id="UP000282977">
    <property type="component" value="Unassembled WGS sequence"/>
</dbReference>
<keyword evidence="1" id="KW-0732">Signal</keyword>
<keyword evidence="4" id="KW-1185">Reference proteome</keyword>
<feature type="domain" description="Beta-lactamase-related" evidence="2">
    <location>
        <begin position="45"/>
        <end position="373"/>
    </location>
</feature>
<reference evidence="3 4" key="1">
    <citation type="submission" date="2019-01" db="EMBL/GenBank/DDBJ databases">
        <authorList>
            <person name="Chen W.-M."/>
        </authorList>
    </citation>
    <scope>NUCLEOTIDE SEQUENCE [LARGE SCALE GENOMIC DNA]</scope>
    <source>
        <strain evidence="3 4">TLA-22</strain>
    </source>
</reference>
<organism evidence="3 4">
    <name type="scientific">Sphingobium algorifonticola</name>
    <dbReference type="NCBI Taxonomy" id="2008318"/>
    <lineage>
        <taxon>Bacteria</taxon>
        <taxon>Pseudomonadati</taxon>
        <taxon>Pseudomonadota</taxon>
        <taxon>Alphaproteobacteria</taxon>
        <taxon>Sphingomonadales</taxon>
        <taxon>Sphingomonadaceae</taxon>
        <taxon>Sphingobium</taxon>
    </lineage>
</organism>
<sequence>MRGIIMLLCINMAGMASPVLAQPGADDASAWVRFDARRDTGADAQGLADRTTGRTLRPDDPVRIASISKLAVAMAVMRLVERDVLDLDRDVSAVLGWRLRNPAYPEAPITLRQLLSHTAGVRDGIDYGLPLDADLERTMQDGAAWDGRYAPGHYFTYSNLNFPIVAAVMEAATGERFDRIMQRELFGPLRIDACFNWTTCTQRAIRRAVVLYRPDGSVARDDLRGAMPPCPVVPAQDGGCDLASYRLGRQGAAFSPQGGMRISARGLARLGRVLAGRHAGFLKAESLAEMVRPQWRYDGTNGDTEQGLHCAYGLAVMILAMPGRPAACRDDPFGDGRLRIGHSGEAYSLRSGLWVDPVTGKGVAFYATALPADTPNGRSAFRAVSEAMIAKAR</sequence>
<feature type="signal peptide" evidence="1">
    <location>
        <begin position="1"/>
        <end position="21"/>
    </location>
</feature>
<protein>
    <submittedName>
        <fullName evidence="3">Class A beta-lactamase-related serine hydrolase</fullName>
    </submittedName>
</protein>
<keyword evidence="3" id="KW-0378">Hydrolase</keyword>
<accession>A0A437J8G6</accession>
<evidence type="ECO:0000313" key="4">
    <source>
        <dbReference type="Proteomes" id="UP000282977"/>
    </source>
</evidence>
<proteinExistence type="predicted"/>
<evidence type="ECO:0000313" key="3">
    <source>
        <dbReference type="EMBL" id="RVT41788.1"/>
    </source>
</evidence>
<dbReference type="SUPFAM" id="SSF56601">
    <property type="entry name" value="beta-lactamase/transpeptidase-like"/>
    <property type="match status" value="1"/>
</dbReference>
<dbReference type="RefSeq" id="WP_127689791.1">
    <property type="nucleotide sequence ID" value="NZ_RZUL01000002.1"/>
</dbReference>